<feature type="transmembrane region" description="Helical" evidence="2">
    <location>
        <begin position="12"/>
        <end position="31"/>
    </location>
</feature>
<keyword evidence="2" id="KW-1133">Transmembrane helix</keyword>
<keyword evidence="2" id="KW-0812">Transmembrane</keyword>
<dbReference type="EMBL" id="MFLN01000006">
    <property type="protein sequence ID" value="OGG67474.1"/>
    <property type="molecule type" value="Genomic_DNA"/>
</dbReference>
<name>A0A1F6E1A3_9BACT</name>
<dbReference type="AlphaFoldDB" id="A0A1F6E1A3"/>
<feature type="region of interest" description="Disordered" evidence="1">
    <location>
        <begin position="40"/>
        <end position="65"/>
    </location>
</feature>
<gene>
    <name evidence="3" type="ORF">A3C21_00015</name>
</gene>
<proteinExistence type="predicted"/>
<evidence type="ECO:0000256" key="2">
    <source>
        <dbReference type="SAM" id="Phobius"/>
    </source>
</evidence>
<evidence type="ECO:0000313" key="3">
    <source>
        <dbReference type="EMBL" id="OGG67474.1"/>
    </source>
</evidence>
<sequence length="222" mass="24264">MNTQRGVVSMGILLAIILGVIVVGGGAYFVLQQQPPSQSSSEDNLDILQPLPTQPTSPSPTAGTANWKTYRSDKWGIEFKYPSNFFLNTASNELWVTQSPYRDGYDFFELIDTQNGCYIGPVLGVGLGGHFTQSNKSVVMTSGKSQTIRYVNYSDGGVFLGLPNIILSDGIYDVPLNLLSLSNELVKSTYSTYKSTSANRPTISSNCVKDFETILTTLKFTK</sequence>
<keyword evidence="2" id="KW-0472">Membrane</keyword>
<evidence type="ECO:0000313" key="4">
    <source>
        <dbReference type="Proteomes" id="UP000178572"/>
    </source>
</evidence>
<dbReference type="Proteomes" id="UP000178572">
    <property type="component" value="Unassembled WGS sequence"/>
</dbReference>
<accession>A0A1F6E1A3</accession>
<protein>
    <submittedName>
        <fullName evidence="3">Uncharacterized protein</fullName>
    </submittedName>
</protein>
<comment type="caution">
    <text evidence="3">The sequence shown here is derived from an EMBL/GenBank/DDBJ whole genome shotgun (WGS) entry which is preliminary data.</text>
</comment>
<reference evidence="3 4" key="1">
    <citation type="journal article" date="2016" name="Nat. Commun.">
        <title>Thousands of microbial genomes shed light on interconnected biogeochemical processes in an aquifer system.</title>
        <authorList>
            <person name="Anantharaman K."/>
            <person name="Brown C.T."/>
            <person name="Hug L.A."/>
            <person name="Sharon I."/>
            <person name="Castelle C.J."/>
            <person name="Probst A.J."/>
            <person name="Thomas B.C."/>
            <person name="Singh A."/>
            <person name="Wilkins M.J."/>
            <person name="Karaoz U."/>
            <person name="Brodie E.L."/>
            <person name="Williams K.H."/>
            <person name="Hubbard S.S."/>
            <person name="Banfield J.F."/>
        </authorList>
    </citation>
    <scope>NUCLEOTIDE SEQUENCE [LARGE SCALE GENOMIC DNA]</scope>
</reference>
<organism evidence="3 4">
    <name type="scientific">Candidatus Kaiserbacteria bacterium RIFCSPHIGHO2_02_FULL_59_21</name>
    <dbReference type="NCBI Taxonomy" id="1798500"/>
    <lineage>
        <taxon>Bacteria</taxon>
        <taxon>Candidatus Kaiseribacteriota</taxon>
    </lineage>
</organism>
<dbReference type="STRING" id="1798500.A3C21_00015"/>
<evidence type="ECO:0000256" key="1">
    <source>
        <dbReference type="SAM" id="MobiDB-lite"/>
    </source>
</evidence>